<evidence type="ECO:0000256" key="1">
    <source>
        <dbReference type="SAM" id="MobiDB-lite"/>
    </source>
</evidence>
<keyword evidence="3" id="KW-1185">Reference proteome</keyword>
<name>A0AA88LMD9_CHASR</name>
<comment type="caution">
    <text evidence="2">The sequence shown here is derived from an EMBL/GenBank/DDBJ whole genome shotgun (WGS) entry which is preliminary data.</text>
</comment>
<organism evidence="2 3">
    <name type="scientific">Channa striata</name>
    <name type="common">Snakehead murrel</name>
    <name type="synonym">Ophicephalus striatus</name>
    <dbReference type="NCBI Taxonomy" id="64152"/>
    <lineage>
        <taxon>Eukaryota</taxon>
        <taxon>Metazoa</taxon>
        <taxon>Chordata</taxon>
        <taxon>Craniata</taxon>
        <taxon>Vertebrata</taxon>
        <taxon>Euteleostomi</taxon>
        <taxon>Actinopterygii</taxon>
        <taxon>Neopterygii</taxon>
        <taxon>Teleostei</taxon>
        <taxon>Neoteleostei</taxon>
        <taxon>Acanthomorphata</taxon>
        <taxon>Anabantaria</taxon>
        <taxon>Anabantiformes</taxon>
        <taxon>Channoidei</taxon>
        <taxon>Channidae</taxon>
        <taxon>Channa</taxon>
    </lineage>
</organism>
<sequence>MVTNTVALLELKTRNNGVLGDATLWRYNTQLWLTWTMFAHVPARRSDPARTWCSTASRRLREHEVGTRLVGLRGRRRRKRAAWTRRPVLQEHDVQPGEGQGLGRCRREEERRKLRRALPPAGGDRREARPTGVGK</sequence>
<protein>
    <submittedName>
        <fullName evidence="2">Uncharacterized protein</fullName>
    </submittedName>
</protein>
<feature type="region of interest" description="Disordered" evidence="1">
    <location>
        <begin position="81"/>
        <end position="135"/>
    </location>
</feature>
<proteinExistence type="predicted"/>
<dbReference type="AlphaFoldDB" id="A0AA88LMD9"/>
<evidence type="ECO:0000313" key="3">
    <source>
        <dbReference type="Proteomes" id="UP001187415"/>
    </source>
</evidence>
<accession>A0AA88LMD9</accession>
<dbReference type="EMBL" id="JAUPFM010000052">
    <property type="protein sequence ID" value="KAK2814380.1"/>
    <property type="molecule type" value="Genomic_DNA"/>
</dbReference>
<dbReference type="Proteomes" id="UP001187415">
    <property type="component" value="Unassembled WGS sequence"/>
</dbReference>
<gene>
    <name evidence="2" type="ORF">Q5P01_000569</name>
</gene>
<evidence type="ECO:0000313" key="2">
    <source>
        <dbReference type="EMBL" id="KAK2814380.1"/>
    </source>
</evidence>
<reference evidence="2" key="1">
    <citation type="submission" date="2023-07" db="EMBL/GenBank/DDBJ databases">
        <title>Chromosome-level Genome Assembly of Striped Snakehead (Channa striata).</title>
        <authorList>
            <person name="Liu H."/>
        </authorList>
    </citation>
    <scope>NUCLEOTIDE SEQUENCE</scope>
    <source>
        <strain evidence="2">Gz</strain>
        <tissue evidence="2">Muscle</tissue>
    </source>
</reference>